<sequence length="99" mass="11057">MCLNITLFLNYPEYNATKLFSAVKNAGFLLATVRSFFGCLVKVSARAQGAVDADSNATHIHSHYEAPPKSPLDCREIHQFLILSAAWETLQNYQRHSSV</sequence>
<evidence type="ECO:0000313" key="1">
    <source>
        <dbReference type="EMBL" id="KAH1169268.1"/>
    </source>
</evidence>
<gene>
    <name evidence="1" type="ORF">KIL84_013858</name>
</gene>
<dbReference type="EMBL" id="JAHDVG010000485">
    <property type="protein sequence ID" value="KAH1169268.1"/>
    <property type="molecule type" value="Genomic_DNA"/>
</dbReference>
<dbReference type="Proteomes" id="UP000827986">
    <property type="component" value="Unassembled WGS sequence"/>
</dbReference>
<reference evidence="1" key="1">
    <citation type="submission" date="2021-09" db="EMBL/GenBank/DDBJ databases">
        <title>The genome of Mauremys mutica provides insights into the evolution of semi-aquatic lifestyle.</title>
        <authorList>
            <person name="Gong S."/>
            <person name="Gao Y."/>
        </authorList>
    </citation>
    <scope>NUCLEOTIDE SEQUENCE</scope>
    <source>
        <strain evidence="1">MM-2020</strain>
        <tissue evidence="1">Muscle</tissue>
    </source>
</reference>
<accession>A0A9D3WXP9</accession>
<organism evidence="1 2">
    <name type="scientific">Mauremys mutica</name>
    <name type="common">yellowpond turtle</name>
    <dbReference type="NCBI Taxonomy" id="74926"/>
    <lineage>
        <taxon>Eukaryota</taxon>
        <taxon>Metazoa</taxon>
        <taxon>Chordata</taxon>
        <taxon>Craniata</taxon>
        <taxon>Vertebrata</taxon>
        <taxon>Euteleostomi</taxon>
        <taxon>Archelosauria</taxon>
        <taxon>Testudinata</taxon>
        <taxon>Testudines</taxon>
        <taxon>Cryptodira</taxon>
        <taxon>Durocryptodira</taxon>
        <taxon>Testudinoidea</taxon>
        <taxon>Geoemydidae</taxon>
        <taxon>Geoemydinae</taxon>
        <taxon>Mauremys</taxon>
    </lineage>
</organism>
<keyword evidence="2" id="KW-1185">Reference proteome</keyword>
<proteinExistence type="predicted"/>
<name>A0A9D3WXP9_9SAUR</name>
<protein>
    <submittedName>
        <fullName evidence="1">Uncharacterized protein</fullName>
    </submittedName>
</protein>
<evidence type="ECO:0000313" key="2">
    <source>
        <dbReference type="Proteomes" id="UP000827986"/>
    </source>
</evidence>
<comment type="caution">
    <text evidence="1">The sequence shown here is derived from an EMBL/GenBank/DDBJ whole genome shotgun (WGS) entry which is preliminary data.</text>
</comment>
<dbReference type="AlphaFoldDB" id="A0A9D3WXP9"/>